<dbReference type="Proteomes" id="UP001060215">
    <property type="component" value="Chromosome 5"/>
</dbReference>
<reference evidence="1 2" key="1">
    <citation type="journal article" date="2022" name="Plant J.">
        <title>Chromosome-level genome of Camellia lanceoleosa provides a valuable resource for understanding genome evolution and self-incompatibility.</title>
        <authorList>
            <person name="Gong W."/>
            <person name="Xiao S."/>
            <person name="Wang L."/>
            <person name="Liao Z."/>
            <person name="Chang Y."/>
            <person name="Mo W."/>
            <person name="Hu G."/>
            <person name="Li W."/>
            <person name="Zhao G."/>
            <person name="Zhu H."/>
            <person name="Hu X."/>
            <person name="Ji K."/>
            <person name="Xiang X."/>
            <person name="Song Q."/>
            <person name="Yuan D."/>
            <person name="Jin S."/>
            <person name="Zhang L."/>
        </authorList>
    </citation>
    <scope>NUCLEOTIDE SEQUENCE [LARGE SCALE GENOMIC DNA]</scope>
    <source>
        <strain evidence="1">SQ_2022a</strain>
    </source>
</reference>
<sequence length="460" mass="52164">MIIFEAAVSMCGRVLVCLSFANLRIFVLLILFVTAIIYCLINAEVAFLQKMSLISQNVVPKDQTEKVKRKASDQPSLLEADQEIEDRKENKSVTYKIKKRKEEDKMLEIEEGKKMKKLENFLFEDAKFRESSDDEEEAGQRKPIWVDDEEEKASINIAKVNRSRKLRKEEDESVISGSAYVSRLRAHHVKLNPGTEWAQLDSRPRNYSSDDEDSNIENGAVLARNYNDVEGVDDILRTNEDLVVKSSVKLLPRLPEYSRLVDANADDLSNSPINSVQFHRNAQLLLTAGLEKKLRFFQIDGKRNTKIQSIFVDDCPIQKACFLPDGSQVIASGRRKFFYSFDLVKATVDKIGPLIGREEKSLEVFEHFANDGQHVLSSGGNGHVYHWDLRTRACFHKAIDEGCIHGSALCTSPDGSLFAAGSDNGIVNVYNREEFLGGKRKPIKTIENLHHKCGFYEIQQ</sequence>
<accession>A0ACC0H999</accession>
<name>A0ACC0H999_9ERIC</name>
<dbReference type="EMBL" id="CM045762">
    <property type="protein sequence ID" value="KAI8009327.1"/>
    <property type="molecule type" value="Genomic_DNA"/>
</dbReference>
<organism evidence="1 2">
    <name type="scientific">Camellia lanceoleosa</name>
    <dbReference type="NCBI Taxonomy" id="1840588"/>
    <lineage>
        <taxon>Eukaryota</taxon>
        <taxon>Viridiplantae</taxon>
        <taxon>Streptophyta</taxon>
        <taxon>Embryophyta</taxon>
        <taxon>Tracheophyta</taxon>
        <taxon>Spermatophyta</taxon>
        <taxon>Magnoliopsida</taxon>
        <taxon>eudicotyledons</taxon>
        <taxon>Gunneridae</taxon>
        <taxon>Pentapetalae</taxon>
        <taxon>asterids</taxon>
        <taxon>Ericales</taxon>
        <taxon>Theaceae</taxon>
        <taxon>Camellia</taxon>
    </lineage>
</organism>
<keyword evidence="2" id="KW-1185">Reference proteome</keyword>
<gene>
    <name evidence="1" type="ORF">LOK49_LG06G00360</name>
</gene>
<proteinExistence type="predicted"/>
<evidence type="ECO:0000313" key="2">
    <source>
        <dbReference type="Proteomes" id="UP001060215"/>
    </source>
</evidence>
<evidence type="ECO:0000313" key="1">
    <source>
        <dbReference type="EMBL" id="KAI8009327.1"/>
    </source>
</evidence>
<protein>
    <submittedName>
        <fullName evidence="1">Uncharacterized protein</fullName>
    </submittedName>
</protein>
<comment type="caution">
    <text evidence="1">The sequence shown here is derived from an EMBL/GenBank/DDBJ whole genome shotgun (WGS) entry which is preliminary data.</text>
</comment>